<dbReference type="Pfam" id="PF14561">
    <property type="entry name" value="TPR_20"/>
    <property type="match status" value="1"/>
</dbReference>
<accession>A0A9E5T4D8</accession>
<dbReference type="InterPro" id="IPR005746">
    <property type="entry name" value="Thioredoxin"/>
</dbReference>
<dbReference type="GO" id="GO:0045454">
    <property type="term" value="P:cell redox homeostasis"/>
    <property type="evidence" value="ECO:0007669"/>
    <property type="project" value="TreeGrafter"/>
</dbReference>
<evidence type="ECO:0000313" key="5">
    <source>
        <dbReference type="EMBL" id="NHO67998.1"/>
    </source>
</evidence>
<dbReference type="Pfam" id="PF14559">
    <property type="entry name" value="TPR_19"/>
    <property type="match status" value="1"/>
</dbReference>
<dbReference type="InterPro" id="IPR036249">
    <property type="entry name" value="Thioredoxin-like_sf"/>
</dbReference>
<dbReference type="InterPro" id="IPR011990">
    <property type="entry name" value="TPR-like_helical_dom_sf"/>
</dbReference>
<dbReference type="PANTHER" id="PTHR43601">
    <property type="entry name" value="THIOREDOXIN, MITOCHONDRIAL"/>
    <property type="match status" value="1"/>
</dbReference>
<dbReference type="PANTHER" id="PTHR43601:SF3">
    <property type="entry name" value="THIOREDOXIN, MITOCHONDRIAL"/>
    <property type="match status" value="1"/>
</dbReference>
<dbReference type="SUPFAM" id="SSF48452">
    <property type="entry name" value="TPR-like"/>
    <property type="match status" value="1"/>
</dbReference>
<keyword evidence="1" id="KW-1015">Disulfide bond</keyword>
<dbReference type="SUPFAM" id="SSF52833">
    <property type="entry name" value="Thioredoxin-like"/>
    <property type="match status" value="1"/>
</dbReference>
<evidence type="ECO:0000259" key="4">
    <source>
        <dbReference type="PROSITE" id="PS51352"/>
    </source>
</evidence>
<dbReference type="EMBL" id="JAAONZ010000023">
    <property type="protein sequence ID" value="NHO67998.1"/>
    <property type="molecule type" value="Genomic_DNA"/>
</dbReference>
<dbReference type="AlphaFoldDB" id="A0A9E5T4D8"/>
<gene>
    <name evidence="5" type="primary">trxA</name>
    <name evidence="5" type="ORF">G8770_20820</name>
</gene>
<evidence type="ECO:0000256" key="1">
    <source>
        <dbReference type="ARBA" id="ARBA00023157"/>
    </source>
</evidence>
<dbReference type="RefSeq" id="WP_167191583.1">
    <property type="nucleotide sequence ID" value="NZ_JAAONZ010000023.1"/>
</dbReference>
<reference evidence="5" key="1">
    <citation type="submission" date="2020-03" db="EMBL/GenBank/DDBJ databases">
        <authorList>
            <person name="Guo F."/>
        </authorList>
    </citation>
    <scope>NUCLEOTIDE SEQUENCE</scope>
    <source>
        <strain evidence="5">JCM 30134</strain>
    </source>
</reference>
<comment type="caution">
    <text evidence="5">The sequence shown here is derived from an EMBL/GenBank/DDBJ whole genome shotgun (WGS) entry which is preliminary data.</text>
</comment>
<dbReference type="Gene3D" id="1.25.40.10">
    <property type="entry name" value="Tetratricopeptide repeat domain"/>
    <property type="match status" value="2"/>
</dbReference>
<sequence length="284" mass="31853">MNPHIIDVTQANAQQVLIDESRIRPVVVDFWAEWCEPCKSLMPILEKLATEYNGQFLLAKVNADELQPIAQQLGVQSLPTVMIMKDGQPVDGFAGLQPEMEIRAILQKHLPDPWEALIEQANALMQEEKFNEALPLLLQAYKESAEKASIGVGLAQVYLHLNRCDEAEALLDKVKMVDQDAAYNQAKALLELKREAASSPELQALQEKYQANPEDAEIAYQLSVQYSQNGQAREALELLLGLLRKNLNYDEGAAKKVYMDILASLGKGDPLAVEYQRKIYTLLY</sequence>
<dbReference type="CDD" id="cd02956">
    <property type="entry name" value="ybbN"/>
    <property type="match status" value="1"/>
</dbReference>
<dbReference type="Pfam" id="PF00085">
    <property type="entry name" value="Thioredoxin"/>
    <property type="match status" value="1"/>
</dbReference>
<evidence type="ECO:0000256" key="2">
    <source>
        <dbReference type="ARBA" id="ARBA00023284"/>
    </source>
</evidence>
<dbReference type="PROSITE" id="PS00194">
    <property type="entry name" value="THIOREDOXIN_1"/>
    <property type="match status" value="1"/>
</dbReference>
<dbReference type="NCBIfam" id="TIGR01068">
    <property type="entry name" value="thioredoxin"/>
    <property type="match status" value="1"/>
</dbReference>
<name>A0A9E5T4D8_9GAMM</name>
<keyword evidence="6" id="KW-1185">Reference proteome</keyword>
<dbReference type="InterPro" id="IPR017937">
    <property type="entry name" value="Thioredoxin_CS"/>
</dbReference>
<protein>
    <recommendedName>
        <fullName evidence="3">Thioredoxin</fullName>
    </recommendedName>
</protein>
<dbReference type="InterPro" id="IPR013766">
    <property type="entry name" value="Thioredoxin_domain"/>
</dbReference>
<dbReference type="GO" id="GO:0015035">
    <property type="term" value="F:protein-disulfide reductase activity"/>
    <property type="evidence" value="ECO:0007669"/>
    <property type="project" value="UniProtKB-UniRule"/>
</dbReference>
<dbReference type="GO" id="GO:0006950">
    <property type="term" value="P:response to stress"/>
    <property type="evidence" value="ECO:0007669"/>
    <property type="project" value="UniProtKB-ARBA"/>
</dbReference>
<keyword evidence="2" id="KW-0676">Redox-active center</keyword>
<dbReference type="PRINTS" id="PR00421">
    <property type="entry name" value="THIOREDOXIN"/>
</dbReference>
<dbReference type="PROSITE" id="PS51352">
    <property type="entry name" value="THIOREDOXIN_2"/>
    <property type="match status" value="1"/>
</dbReference>
<dbReference type="Proteomes" id="UP000787472">
    <property type="component" value="Unassembled WGS sequence"/>
</dbReference>
<evidence type="ECO:0000313" key="6">
    <source>
        <dbReference type="Proteomes" id="UP000787472"/>
    </source>
</evidence>
<proteinExistence type="predicted"/>
<organism evidence="5 6">
    <name type="scientific">Pseudomaricurvus hydrocarbonicus</name>
    <dbReference type="NCBI Taxonomy" id="1470433"/>
    <lineage>
        <taxon>Bacteria</taxon>
        <taxon>Pseudomonadati</taxon>
        <taxon>Pseudomonadota</taxon>
        <taxon>Gammaproteobacteria</taxon>
        <taxon>Cellvibrionales</taxon>
        <taxon>Cellvibrionaceae</taxon>
        <taxon>Pseudomaricurvus</taxon>
    </lineage>
</organism>
<evidence type="ECO:0000256" key="3">
    <source>
        <dbReference type="NCBIfam" id="TIGR01068"/>
    </source>
</evidence>
<dbReference type="Gene3D" id="3.40.30.10">
    <property type="entry name" value="Glutaredoxin"/>
    <property type="match status" value="1"/>
</dbReference>
<feature type="domain" description="Thioredoxin" evidence="4">
    <location>
        <begin position="1"/>
        <end position="111"/>
    </location>
</feature>